<evidence type="ECO:0000313" key="1">
    <source>
        <dbReference type="EMBL" id="GFU16286.1"/>
    </source>
</evidence>
<dbReference type="AlphaFoldDB" id="A0A8X6QAQ9"/>
<reference evidence="1" key="1">
    <citation type="submission" date="2020-08" db="EMBL/GenBank/DDBJ databases">
        <title>Multicomponent nature underlies the extraordinary mechanical properties of spider dragline silk.</title>
        <authorList>
            <person name="Kono N."/>
            <person name="Nakamura H."/>
            <person name="Mori M."/>
            <person name="Yoshida Y."/>
            <person name="Ohtoshi R."/>
            <person name="Malay A.D."/>
            <person name="Moran D.A.P."/>
            <person name="Tomita M."/>
            <person name="Numata K."/>
            <person name="Arakawa K."/>
        </authorList>
    </citation>
    <scope>NUCLEOTIDE SEQUENCE</scope>
</reference>
<comment type="caution">
    <text evidence="1">The sequence shown here is derived from an EMBL/GenBank/DDBJ whole genome shotgun (WGS) entry which is preliminary data.</text>
</comment>
<keyword evidence="1" id="KW-0548">Nucleotidyltransferase</keyword>
<proteinExistence type="predicted"/>
<protein>
    <submittedName>
        <fullName evidence="1">RNA-directed DNA polymerase from mobile element jockey</fullName>
    </submittedName>
</protein>
<name>A0A8X6QAQ9_NEPPI</name>
<gene>
    <name evidence="1" type="primary">jockeypol_321</name>
    <name evidence="1" type="ORF">NPIL_200221</name>
</gene>
<keyword evidence="2" id="KW-1185">Reference proteome</keyword>
<dbReference type="Proteomes" id="UP000887013">
    <property type="component" value="Unassembled WGS sequence"/>
</dbReference>
<sequence>MLNLGHFSDAWKTAAVILILKPKKDPTQPENYRSISLLPFLSKITEKIIHNRLMQHLKNHDIIIHEQHGFIPNLYTSHQFIPSGEIHQNRILQRTKYWCGIPGYLKSL</sequence>
<dbReference type="PANTHER" id="PTHR19446">
    <property type="entry name" value="REVERSE TRANSCRIPTASES"/>
    <property type="match status" value="1"/>
</dbReference>
<organism evidence="1 2">
    <name type="scientific">Nephila pilipes</name>
    <name type="common">Giant wood spider</name>
    <name type="synonym">Nephila maculata</name>
    <dbReference type="NCBI Taxonomy" id="299642"/>
    <lineage>
        <taxon>Eukaryota</taxon>
        <taxon>Metazoa</taxon>
        <taxon>Ecdysozoa</taxon>
        <taxon>Arthropoda</taxon>
        <taxon>Chelicerata</taxon>
        <taxon>Arachnida</taxon>
        <taxon>Araneae</taxon>
        <taxon>Araneomorphae</taxon>
        <taxon>Entelegynae</taxon>
        <taxon>Araneoidea</taxon>
        <taxon>Nephilidae</taxon>
        <taxon>Nephila</taxon>
    </lineage>
</organism>
<dbReference type="EMBL" id="BMAW01079675">
    <property type="protein sequence ID" value="GFU16286.1"/>
    <property type="molecule type" value="Genomic_DNA"/>
</dbReference>
<dbReference type="OrthoDB" id="6437545at2759"/>
<dbReference type="GO" id="GO:0003964">
    <property type="term" value="F:RNA-directed DNA polymerase activity"/>
    <property type="evidence" value="ECO:0007669"/>
    <property type="project" value="UniProtKB-KW"/>
</dbReference>
<evidence type="ECO:0000313" key="2">
    <source>
        <dbReference type="Proteomes" id="UP000887013"/>
    </source>
</evidence>
<keyword evidence="1" id="KW-0695">RNA-directed DNA polymerase</keyword>
<accession>A0A8X6QAQ9</accession>
<keyword evidence="1" id="KW-0808">Transferase</keyword>